<comment type="subcellular location">
    <subcellularLocation>
        <location evidence="1">Cell outer membrane</location>
    </subcellularLocation>
</comment>
<accession>A0ABV7CI18</accession>
<comment type="similarity">
    <text evidence="2">Belongs to the MipA/OmpV family.</text>
</comment>
<gene>
    <name evidence="6" type="ORF">ACFOEE_06890</name>
</gene>
<evidence type="ECO:0000256" key="1">
    <source>
        <dbReference type="ARBA" id="ARBA00004442"/>
    </source>
</evidence>
<proteinExistence type="inferred from homology"/>
<protein>
    <submittedName>
        <fullName evidence="6">MipA/OmpV family protein</fullName>
    </submittedName>
</protein>
<dbReference type="EMBL" id="JBHRSD010000011">
    <property type="protein sequence ID" value="MFC3032237.1"/>
    <property type="molecule type" value="Genomic_DNA"/>
</dbReference>
<keyword evidence="4" id="KW-0472">Membrane</keyword>
<evidence type="ECO:0000256" key="5">
    <source>
        <dbReference type="ARBA" id="ARBA00023237"/>
    </source>
</evidence>
<dbReference type="InterPro" id="IPR010583">
    <property type="entry name" value="MipA"/>
</dbReference>
<keyword evidence="5" id="KW-0998">Cell outer membrane</keyword>
<evidence type="ECO:0000256" key="2">
    <source>
        <dbReference type="ARBA" id="ARBA00005722"/>
    </source>
</evidence>
<dbReference type="Proteomes" id="UP001595453">
    <property type="component" value="Unassembled WGS sequence"/>
</dbReference>
<evidence type="ECO:0000313" key="6">
    <source>
        <dbReference type="EMBL" id="MFC3032237.1"/>
    </source>
</evidence>
<evidence type="ECO:0000256" key="4">
    <source>
        <dbReference type="ARBA" id="ARBA00023136"/>
    </source>
</evidence>
<keyword evidence="7" id="KW-1185">Reference proteome</keyword>
<dbReference type="PANTHER" id="PTHR38776">
    <property type="entry name" value="MLTA-INTERACTING PROTEIN-RELATED"/>
    <property type="match status" value="1"/>
</dbReference>
<evidence type="ECO:0000256" key="3">
    <source>
        <dbReference type="ARBA" id="ARBA00022729"/>
    </source>
</evidence>
<reference evidence="7" key="1">
    <citation type="journal article" date="2019" name="Int. J. Syst. Evol. Microbiol.">
        <title>The Global Catalogue of Microorganisms (GCM) 10K type strain sequencing project: providing services to taxonomists for standard genome sequencing and annotation.</title>
        <authorList>
            <consortium name="The Broad Institute Genomics Platform"/>
            <consortium name="The Broad Institute Genome Sequencing Center for Infectious Disease"/>
            <person name="Wu L."/>
            <person name="Ma J."/>
        </authorList>
    </citation>
    <scope>NUCLEOTIDE SEQUENCE [LARGE SCALE GENOMIC DNA]</scope>
    <source>
        <strain evidence="7">KCTC 42730</strain>
    </source>
</reference>
<keyword evidence="3" id="KW-0732">Signal</keyword>
<sequence length="298" mass="33854">MTIRTIYNAAIFTRGISDSAMRVIALFLLFLTVHQSAFAANRLYADNQFANNAGFTWDWSVGAQYTYEDPYLEGLSDASQHFEANLNLALSYGNFYLDFDQSQLSGGLILGYNLFDHNSWSLDVVGLQLQPGFSESGSGLHNSKVIKEALRGIKTRNYDFDVGVRLTRQYHDTQLSVELLHDVTGSHNGWIATSFLSHIHPWRNWEFRSGVGFNAYSEAFADYYFGVSPTEATTSRNAYKSDTAFALLFEFHAEYPLNQHWVFLAGWMSTWFSPDIANSPLVQQDYQHKAMVGVRYVF</sequence>
<name>A0ABV7CI18_9GAMM</name>
<dbReference type="RefSeq" id="WP_377122434.1">
    <property type="nucleotide sequence ID" value="NZ_JBHRSD010000011.1"/>
</dbReference>
<dbReference type="Pfam" id="PF06629">
    <property type="entry name" value="MipA"/>
    <property type="match status" value="1"/>
</dbReference>
<organism evidence="6 7">
    <name type="scientific">Pseudoalteromonas fenneropenaei</name>
    <dbReference type="NCBI Taxonomy" id="1737459"/>
    <lineage>
        <taxon>Bacteria</taxon>
        <taxon>Pseudomonadati</taxon>
        <taxon>Pseudomonadota</taxon>
        <taxon>Gammaproteobacteria</taxon>
        <taxon>Alteromonadales</taxon>
        <taxon>Pseudoalteromonadaceae</taxon>
        <taxon>Pseudoalteromonas</taxon>
    </lineage>
</organism>
<evidence type="ECO:0000313" key="7">
    <source>
        <dbReference type="Proteomes" id="UP001595453"/>
    </source>
</evidence>
<dbReference type="PANTHER" id="PTHR38776:SF1">
    <property type="entry name" value="MLTA-INTERACTING PROTEIN-RELATED"/>
    <property type="match status" value="1"/>
</dbReference>
<comment type="caution">
    <text evidence="6">The sequence shown here is derived from an EMBL/GenBank/DDBJ whole genome shotgun (WGS) entry which is preliminary data.</text>
</comment>